<sequence>MSSPPKFQTDETATGEFRPVSIERIRQWVALAKPNARIEYGRGRHLKEACSHALGEWMREVLSERGYVTLHQIPAERGMHYIAQRTQKPFVKGTAL</sequence>
<gene>
    <name evidence="1" type="ORF">DXH95_02970</name>
</gene>
<name>A0A371BG73_9SPHN</name>
<evidence type="ECO:0000313" key="1">
    <source>
        <dbReference type="EMBL" id="RDV06403.1"/>
    </source>
</evidence>
<accession>A0A371BG73</accession>
<organism evidence="1 2">
    <name type="scientific">Sphingorhabdus pulchriflava</name>
    <dbReference type="NCBI Taxonomy" id="2292257"/>
    <lineage>
        <taxon>Bacteria</taxon>
        <taxon>Pseudomonadati</taxon>
        <taxon>Pseudomonadota</taxon>
        <taxon>Alphaproteobacteria</taxon>
        <taxon>Sphingomonadales</taxon>
        <taxon>Sphingomonadaceae</taxon>
        <taxon>Sphingorhabdus</taxon>
    </lineage>
</organism>
<dbReference type="Proteomes" id="UP000263833">
    <property type="component" value="Unassembled WGS sequence"/>
</dbReference>
<dbReference type="AlphaFoldDB" id="A0A371BG73"/>
<comment type="caution">
    <text evidence="1">The sequence shown here is derived from an EMBL/GenBank/DDBJ whole genome shotgun (WGS) entry which is preliminary data.</text>
</comment>
<evidence type="ECO:0000313" key="2">
    <source>
        <dbReference type="Proteomes" id="UP000263833"/>
    </source>
</evidence>
<proteinExistence type="predicted"/>
<reference evidence="2" key="1">
    <citation type="submission" date="2018-08" db="EMBL/GenBank/DDBJ databases">
        <authorList>
            <person name="Kim S.-J."/>
            <person name="Jung G.-Y."/>
        </authorList>
    </citation>
    <scope>NUCLEOTIDE SEQUENCE [LARGE SCALE GENOMIC DNA]</scope>
    <source>
        <strain evidence="2">GY_G</strain>
    </source>
</reference>
<protein>
    <submittedName>
        <fullName evidence="1">Uncharacterized protein</fullName>
    </submittedName>
</protein>
<keyword evidence="2" id="KW-1185">Reference proteome</keyword>
<dbReference type="EMBL" id="QRGP01000001">
    <property type="protein sequence ID" value="RDV06403.1"/>
    <property type="molecule type" value="Genomic_DNA"/>
</dbReference>
<dbReference type="RefSeq" id="WP_115547956.1">
    <property type="nucleotide sequence ID" value="NZ_QRGP01000001.1"/>
</dbReference>